<evidence type="ECO:0000256" key="1">
    <source>
        <dbReference type="ARBA" id="ARBA00005725"/>
    </source>
</evidence>
<protein>
    <submittedName>
        <fullName evidence="5">Isoflavone reductase family protein</fullName>
    </submittedName>
</protein>
<accession>A0ABQ8FX99</accession>
<comment type="caution">
    <text evidence="5">The sequence shown here is derived from an EMBL/GenBank/DDBJ whole genome shotgun (WGS) entry which is preliminary data.</text>
</comment>
<keyword evidence="6" id="KW-1185">Reference proteome</keyword>
<comment type="similarity">
    <text evidence="1">Belongs to the NmrA-type oxidoreductase family. Isoflavone reductase subfamily.</text>
</comment>
<organism evidence="5 6">
    <name type="scientific">Macrophomina phaseolina</name>
    <dbReference type="NCBI Taxonomy" id="35725"/>
    <lineage>
        <taxon>Eukaryota</taxon>
        <taxon>Fungi</taxon>
        <taxon>Dikarya</taxon>
        <taxon>Ascomycota</taxon>
        <taxon>Pezizomycotina</taxon>
        <taxon>Dothideomycetes</taxon>
        <taxon>Dothideomycetes incertae sedis</taxon>
        <taxon>Botryosphaeriales</taxon>
        <taxon>Botryosphaeriaceae</taxon>
        <taxon>Macrophomina</taxon>
    </lineage>
</organism>
<dbReference type="PANTHER" id="PTHR47706">
    <property type="entry name" value="NMRA-LIKE FAMILY PROTEIN"/>
    <property type="match status" value="1"/>
</dbReference>
<keyword evidence="2" id="KW-0521">NADP</keyword>
<evidence type="ECO:0000256" key="3">
    <source>
        <dbReference type="ARBA" id="ARBA00023002"/>
    </source>
</evidence>
<feature type="domain" description="NAD(P)-binding" evidence="4">
    <location>
        <begin position="12"/>
        <end position="108"/>
    </location>
</feature>
<evidence type="ECO:0000259" key="4">
    <source>
        <dbReference type="Pfam" id="PF13460"/>
    </source>
</evidence>
<sequence length="314" mass="34519">MAPLKKIVWVGAGRLSLPLLKRVAATEKFTIKLLVRNLSTYSSLPSGLASAHQVDYSDHKALVNHLRGQDIVIVFTSLVPGNGHDIKHIALINAAIDAGVQYFIPSEWALDSAGVMGSTNERYGPTLPTDMVLAPKRTSHNYLLSRAAEGKIKFAAVYPGVMFEISFQNGSFRFDVATRAACLADDGINPFPATTLGTLSRVIMSLFANPALISNRFYHVIDGVLTQQEVFRALEKESRVPWTRTSYSTKEVRANAVKNMQKGIFGLQEYADSLMTPFFGGLQVFSKIDNELLGVGFGEVELRNEVERVVRALL</sequence>
<dbReference type="SUPFAM" id="SSF51735">
    <property type="entry name" value="NAD(P)-binding Rossmann-fold domains"/>
    <property type="match status" value="1"/>
</dbReference>
<keyword evidence="3" id="KW-0560">Oxidoreductase</keyword>
<proteinExistence type="inferred from homology"/>
<dbReference type="PANTHER" id="PTHR47706:SF1">
    <property type="entry name" value="CIPA-LIKE, PUTATIVE (AFU_ORTHOLOGUE AFUA_1G12460)-RELATED"/>
    <property type="match status" value="1"/>
</dbReference>
<evidence type="ECO:0000313" key="6">
    <source>
        <dbReference type="Proteomes" id="UP000774617"/>
    </source>
</evidence>
<name>A0ABQ8FX99_9PEZI</name>
<gene>
    <name evidence="5" type="ORF">B0J12DRAFT_767492</name>
</gene>
<dbReference type="EMBL" id="JAGTJR010000040">
    <property type="protein sequence ID" value="KAH7032357.1"/>
    <property type="molecule type" value="Genomic_DNA"/>
</dbReference>
<evidence type="ECO:0000313" key="5">
    <source>
        <dbReference type="EMBL" id="KAH7032357.1"/>
    </source>
</evidence>
<reference evidence="5 6" key="1">
    <citation type="journal article" date="2021" name="Nat. Commun.">
        <title>Genetic determinants of endophytism in the Arabidopsis root mycobiome.</title>
        <authorList>
            <person name="Mesny F."/>
            <person name="Miyauchi S."/>
            <person name="Thiergart T."/>
            <person name="Pickel B."/>
            <person name="Atanasova L."/>
            <person name="Karlsson M."/>
            <person name="Huettel B."/>
            <person name="Barry K.W."/>
            <person name="Haridas S."/>
            <person name="Chen C."/>
            <person name="Bauer D."/>
            <person name="Andreopoulos W."/>
            <person name="Pangilinan J."/>
            <person name="LaButti K."/>
            <person name="Riley R."/>
            <person name="Lipzen A."/>
            <person name="Clum A."/>
            <person name="Drula E."/>
            <person name="Henrissat B."/>
            <person name="Kohler A."/>
            <person name="Grigoriev I.V."/>
            <person name="Martin F.M."/>
            <person name="Hacquard S."/>
        </authorList>
    </citation>
    <scope>NUCLEOTIDE SEQUENCE [LARGE SCALE GENOMIC DNA]</scope>
    <source>
        <strain evidence="5 6">MPI-SDFR-AT-0080</strain>
    </source>
</reference>
<evidence type="ECO:0000256" key="2">
    <source>
        <dbReference type="ARBA" id="ARBA00022857"/>
    </source>
</evidence>
<dbReference type="Proteomes" id="UP000774617">
    <property type="component" value="Unassembled WGS sequence"/>
</dbReference>
<dbReference type="InterPro" id="IPR051609">
    <property type="entry name" value="NmrA/Isoflavone_reductase-like"/>
</dbReference>
<dbReference type="Pfam" id="PF13460">
    <property type="entry name" value="NAD_binding_10"/>
    <property type="match status" value="1"/>
</dbReference>
<dbReference type="Gene3D" id="3.40.50.720">
    <property type="entry name" value="NAD(P)-binding Rossmann-like Domain"/>
    <property type="match status" value="1"/>
</dbReference>
<dbReference type="InterPro" id="IPR036291">
    <property type="entry name" value="NAD(P)-bd_dom_sf"/>
</dbReference>
<dbReference type="InterPro" id="IPR016040">
    <property type="entry name" value="NAD(P)-bd_dom"/>
</dbReference>